<dbReference type="Pfam" id="PF18174">
    <property type="entry name" value="HU-CCDC81_bac_1"/>
    <property type="match status" value="1"/>
</dbReference>
<dbReference type="InterPro" id="IPR007730">
    <property type="entry name" value="SPOR-like_dom"/>
</dbReference>
<protein>
    <submittedName>
        <fullName evidence="2">Sporulation related domain-containing protein</fullName>
    </submittedName>
</protein>
<proteinExistence type="predicted"/>
<dbReference type="EMBL" id="FNXE01000004">
    <property type="protein sequence ID" value="SEH61588.1"/>
    <property type="molecule type" value="Genomic_DNA"/>
</dbReference>
<evidence type="ECO:0000313" key="3">
    <source>
        <dbReference type="Proteomes" id="UP000199634"/>
    </source>
</evidence>
<dbReference type="SUPFAM" id="SSF110997">
    <property type="entry name" value="Sporulation related repeat"/>
    <property type="match status" value="1"/>
</dbReference>
<organism evidence="2 3">
    <name type="scientific">Paenimyroides marinum</name>
    <dbReference type="NCBI Taxonomy" id="1159016"/>
    <lineage>
        <taxon>Bacteria</taxon>
        <taxon>Pseudomonadati</taxon>
        <taxon>Bacteroidota</taxon>
        <taxon>Flavobacteriia</taxon>
        <taxon>Flavobacteriales</taxon>
        <taxon>Flavobacteriaceae</taxon>
        <taxon>Paenimyroides</taxon>
    </lineage>
</organism>
<dbReference type="Proteomes" id="UP000199634">
    <property type="component" value="Unassembled WGS sequence"/>
</dbReference>
<dbReference type="RefSeq" id="WP_091095948.1">
    <property type="nucleotide sequence ID" value="NZ_FNXE01000004.1"/>
</dbReference>
<dbReference type="GO" id="GO:0042834">
    <property type="term" value="F:peptidoglycan binding"/>
    <property type="evidence" value="ECO:0007669"/>
    <property type="project" value="InterPro"/>
</dbReference>
<keyword evidence="3" id="KW-1185">Reference proteome</keyword>
<dbReference type="Pfam" id="PF05036">
    <property type="entry name" value="SPOR"/>
    <property type="match status" value="1"/>
</dbReference>
<accession>A0A1H6JH32</accession>
<dbReference type="PROSITE" id="PS51724">
    <property type="entry name" value="SPOR"/>
    <property type="match status" value="1"/>
</dbReference>
<dbReference type="Gene3D" id="3.30.70.1070">
    <property type="entry name" value="Sporulation related repeat"/>
    <property type="match status" value="1"/>
</dbReference>
<reference evidence="2 3" key="1">
    <citation type="submission" date="2016-10" db="EMBL/GenBank/DDBJ databases">
        <authorList>
            <person name="de Groot N.N."/>
        </authorList>
    </citation>
    <scope>NUCLEOTIDE SEQUENCE [LARGE SCALE GENOMIC DNA]</scope>
    <source>
        <strain evidence="2 3">CGMCC 1.10825</strain>
    </source>
</reference>
<feature type="domain" description="SPOR" evidence="1">
    <location>
        <begin position="235"/>
        <end position="313"/>
    </location>
</feature>
<dbReference type="OrthoDB" id="653949at2"/>
<dbReference type="InterPro" id="IPR040495">
    <property type="entry name" value="HU-CCDC81_bac_1"/>
</dbReference>
<evidence type="ECO:0000259" key="1">
    <source>
        <dbReference type="PROSITE" id="PS51724"/>
    </source>
</evidence>
<dbReference type="InterPro" id="IPR036680">
    <property type="entry name" value="SPOR-like_sf"/>
</dbReference>
<gene>
    <name evidence="2" type="ORF">SAMN02927937_00493</name>
</gene>
<name>A0A1H6JH32_9FLAO</name>
<dbReference type="STRING" id="1159016.SAMN02927937_00493"/>
<dbReference type="AlphaFoldDB" id="A0A1H6JH32"/>
<evidence type="ECO:0000313" key="2">
    <source>
        <dbReference type="EMBL" id="SEH61588.1"/>
    </source>
</evidence>
<dbReference type="InterPro" id="IPR041268">
    <property type="entry name" value="HU-CCDC81_bac_2"/>
</dbReference>
<dbReference type="Pfam" id="PF18175">
    <property type="entry name" value="HU-CCDC81_bac_2"/>
    <property type="match status" value="1"/>
</dbReference>
<sequence>MMIEKHISALLYRYQCVTVPGFGAFITEAVSARYNTTTNTFIPPKKTILFNSLLKQNDGLLANHIALEEHITFHEAVAVIQEQVALWNDNLKENQAVYLKNIGELSLNAEQKIQFEPVGSTNYLTSSFGLTAVMATALQHDMQKEETKVVELPAAVQKSKPRLQWMRYAAVIAGGIGLYTSVSTYQEYEVYQDKKIAVEKEVQNQIEQKLQQATFVIEAPKVVKEKIAEVTENVTTSAKPFHIVAGAFKTEAKAQILTDELKAKGYTNAKYLSKSKHNMRQVVYNSYATQEEAQKDLRLIHEKVNKDAWIYIEN</sequence>